<keyword evidence="2" id="KW-0472">Membrane</keyword>
<feature type="compositionally biased region" description="Basic and acidic residues" evidence="1">
    <location>
        <begin position="67"/>
        <end position="82"/>
    </location>
</feature>
<feature type="region of interest" description="Disordered" evidence="1">
    <location>
        <begin position="1"/>
        <end position="34"/>
    </location>
</feature>
<evidence type="ECO:0000313" key="3">
    <source>
        <dbReference type="EMBL" id="TES87141.1"/>
    </source>
</evidence>
<dbReference type="AlphaFoldDB" id="A0A523QMV2"/>
<comment type="caution">
    <text evidence="3">The sequence shown here is derived from an EMBL/GenBank/DDBJ whole genome shotgun (WGS) entry which is preliminary data.</text>
</comment>
<keyword evidence="2" id="KW-0812">Transmembrane</keyword>
<organism evidence="3 4">
    <name type="scientific">Aerophobetes bacterium</name>
    <dbReference type="NCBI Taxonomy" id="2030807"/>
    <lineage>
        <taxon>Bacteria</taxon>
        <taxon>Candidatus Aerophobota</taxon>
    </lineage>
</organism>
<name>A0A523QMV2_UNCAE</name>
<feature type="transmembrane region" description="Helical" evidence="2">
    <location>
        <begin position="36"/>
        <end position="56"/>
    </location>
</feature>
<sequence>MMKDETPPRKKGGKRRSTKADSKTPGKEEKEELGRLGGLLMLGTLGFFGGVLWLAYQKTISSKKKPKPEVPPEAPPEKDSVEELAKRLRELLASPPLEGEEEIRRMRQKEMVEKLQSRMKPEDWPRVQEILSKPKSPQER</sequence>
<reference evidence="3 4" key="1">
    <citation type="submission" date="2019-03" db="EMBL/GenBank/DDBJ databases">
        <title>Metabolic potential of uncultured bacteria and archaea associated with petroleum seepage in deep-sea sediments.</title>
        <authorList>
            <person name="Dong X."/>
            <person name="Hubert C."/>
        </authorList>
    </citation>
    <scope>NUCLEOTIDE SEQUENCE [LARGE SCALE GENOMIC DNA]</scope>
    <source>
        <strain evidence="3">E44_bin92</strain>
    </source>
</reference>
<protein>
    <submittedName>
        <fullName evidence="3">Uncharacterized protein</fullName>
    </submittedName>
</protein>
<feature type="region of interest" description="Disordered" evidence="1">
    <location>
        <begin position="61"/>
        <end position="82"/>
    </location>
</feature>
<feature type="region of interest" description="Disordered" evidence="1">
    <location>
        <begin position="112"/>
        <end position="140"/>
    </location>
</feature>
<evidence type="ECO:0000256" key="2">
    <source>
        <dbReference type="SAM" id="Phobius"/>
    </source>
</evidence>
<dbReference type="Proteomes" id="UP000320781">
    <property type="component" value="Unassembled WGS sequence"/>
</dbReference>
<evidence type="ECO:0000313" key="4">
    <source>
        <dbReference type="Proteomes" id="UP000320781"/>
    </source>
</evidence>
<proteinExistence type="predicted"/>
<keyword evidence="2" id="KW-1133">Transmembrane helix</keyword>
<evidence type="ECO:0000256" key="1">
    <source>
        <dbReference type="SAM" id="MobiDB-lite"/>
    </source>
</evidence>
<gene>
    <name evidence="3" type="ORF">E3J95_00185</name>
</gene>
<feature type="compositionally biased region" description="Basic and acidic residues" evidence="1">
    <location>
        <begin position="18"/>
        <end position="34"/>
    </location>
</feature>
<dbReference type="EMBL" id="SOKU01000008">
    <property type="protein sequence ID" value="TES87141.1"/>
    <property type="molecule type" value="Genomic_DNA"/>
</dbReference>
<accession>A0A523QMV2</accession>
<feature type="compositionally biased region" description="Basic and acidic residues" evidence="1">
    <location>
        <begin position="112"/>
        <end position="126"/>
    </location>
</feature>